<dbReference type="PANTHER" id="PTHR30026:SF20">
    <property type="entry name" value="OUTER MEMBRANE PROTEIN TOLC"/>
    <property type="match status" value="1"/>
</dbReference>
<dbReference type="GO" id="GO:1990281">
    <property type="term" value="C:efflux pump complex"/>
    <property type="evidence" value="ECO:0007669"/>
    <property type="project" value="TreeGrafter"/>
</dbReference>
<dbReference type="EMBL" id="PDKO01000008">
    <property type="protein sequence ID" value="RXJ62427.1"/>
    <property type="molecule type" value="Genomic_DNA"/>
</dbReference>
<organism evidence="10 11">
    <name type="scientific">Halarcobacter anaerophilus</name>
    <dbReference type="NCBI Taxonomy" id="877500"/>
    <lineage>
        <taxon>Bacteria</taxon>
        <taxon>Pseudomonadati</taxon>
        <taxon>Campylobacterota</taxon>
        <taxon>Epsilonproteobacteria</taxon>
        <taxon>Campylobacterales</taxon>
        <taxon>Arcobacteraceae</taxon>
        <taxon>Halarcobacter</taxon>
    </lineage>
</organism>
<accession>A0A4Q0XXT8</accession>
<dbReference type="PANTHER" id="PTHR30026">
    <property type="entry name" value="OUTER MEMBRANE PROTEIN TOLC"/>
    <property type="match status" value="1"/>
</dbReference>
<dbReference type="GO" id="GO:0009279">
    <property type="term" value="C:cell outer membrane"/>
    <property type="evidence" value="ECO:0007669"/>
    <property type="project" value="UniProtKB-SubCell"/>
</dbReference>
<dbReference type="AlphaFoldDB" id="A0A4Q0XXT8"/>
<evidence type="ECO:0000256" key="8">
    <source>
        <dbReference type="SAM" id="Coils"/>
    </source>
</evidence>
<protein>
    <submittedName>
        <fullName evidence="10">Transporter</fullName>
    </submittedName>
</protein>
<dbReference type="Proteomes" id="UP000290191">
    <property type="component" value="Unassembled WGS sequence"/>
</dbReference>
<dbReference type="InterPro" id="IPR051906">
    <property type="entry name" value="TolC-like"/>
</dbReference>
<evidence type="ECO:0000313" key="10">
    <source>
        <dbReference type="EMBL" id="RXJ62427.1"/>
    </source>
</evidence>
<evidence type="ECO:0000256" key="4">
    <source>
        <dbReference type="ARBA" id="ARBA00022452"/>
    </source>
</evidence>
<dbReference type="Gene3D" id="1.20.1600.10">
    <property type="entry name" value="Outer membrane efflux proteins (OEP)"/>
    <property type="match status" value="1"/>
</dbReference>
<name>A0A4Q0XXT8_9BACT</name>
<keyword evidence="6" id="KW-0472">Membrane</keyword>
<dbReference type="OrthoDB" id="5333622at2"/>
<feature type="chain" id="PRO_5021015130" evidence="9">
    <location>
        <begin position="17"/>
        <end position="396"/>
    </location>
</feature>
<keyword evidence="11" id="KW-1185">Reference proteome</keyword>
<gene>
    <name evidence="10" type="ORF">CRV06_09820</name>
</gene>
<reference evidence="10 11" key="1">
    <citation type="submission" date="2017-10" db="EMBL/GenBank/DDBJ databases">
        <title>Genomics of the genus Arcobacter.</title>
        <authorList>
            <person name="Perez-Cataluna A."/>
            <person name="Figueras M.J."/>
        </authorList>
    </citation>
    <scope>NUCLEOTIDE SEQUENCE [LARGE SCALE GENOMIC DNA]</scope>
    <source>
        <strain evidence="10 11">DSM 24636</strain>
    </source>
</reference>
<keyword evidence="9" id="KW-0732">Signal</keyword>
<evidence type="ECO:0000256" key="1">
    <source>
        <dbReference type="ARBA" id="ARBA00004442"/>
    </source>
</evidence>
<sequence length="396" mass="46130">MKKFIILSFLSSLLFANNLTILNKDKKDLREIEKKIIQENYEKLKNEWISSIDLTSNIKRSHTFNKDSDSFNKSVSIGFSQNIFESGGIEFTIQYAKDKLKADSLNWESDNNELFQDIYEILLNIEKLKVQLEQSADKYKNSEIELIIKKVQYEAGDGDITELNDAIMSKNNQYKEIINLKNSIKEQELNLAKYTNLKYNQIKIIDFRNINKKDYLEKNIQLMYENASAELLNTTYKKQKSEYLPSIGLSTEYSYSDSDNMTDDINNYTSSGSIGLNLTIPLYDINKKATLQKAKLDYLKQKISLNDLKNELSKTFDEALTKIDTYKKYNKTIEENIKLYEDLIEVNEASNQAGMSPTYDLEVLKNTKKINEYDLAINDINIQLEYAKLYFKIKED</sequence>
<comment type="caution">
    <text evidence="10">The sequence shown here is derived from an EMBL/GenBank/DDBJ whole genome shotgun (WGS) entry which is preliminary data.</text>
</comment>
<evidence type="ECO:0000256" key="9">
    <source>
        <dbReference type="SAM" id="SignalP"/>
    </source>
</evidence>
<keyword evidence="5" id="KW-0812">Transmembrane</keyword>
<dbReference type="RefSeq" id="WP_129082338.1">
    <property type="nucleotide sequence ID" value="NZ_CP041070.1"/>
</dbReference>
<dbReference type="InterPro" id="IPR003423">
    <property type="entry name" value="OMP_efflux"/>
</dbReference>
<comment type="similarity">
    <text evidence="2">Belongs to the outer membrane factor (OMF) (TC 1.B.17) family.</text>
</comment>
<dbReference type="SUPFAM" id="SSF56954">
    <property type="entry name" value="Outer membrane efflux proteins (OEP)"/>
    <property type="match status" value="1"/>
</dbReference>
<dbReference type="GO" id="GO:0015562">
    <property type="term" value="F:efflux transmembrane transporter activity"/>
    <property type="evidence" value="ECO:0007669"/>
    <property type="project" value="InterPro"/>
</dbReference>
<keyword evidence="4" id="KW-1134">Transmembrane beta strand</keyword>
<feature type="coiled-coil region" evidence="8">
    <location>
        <begin position="170"/>
        <end position="197"/>
    </location>
</feature>
<comment type="subcellular location">
    <subcellularLocation>
        <location evidence="1">Cell outer membrane</location>
    </subcellularLocation>
</comment>
<keyword evidence="7" id="KW-0998">Cell outer membrane</keyword>
<keyword evidence="3" id="KW-0813">Transport</keyword>
<evidence type="ECO:0000256" key="2">
    <source>
        <dbReference type="ARBA" id="ARBA00007613"/>
    </source>
</evidence>
<dbReference type="STRING" id="877500.GCA_000935065_01115"/>
<evidence type="ECO:0000313" key="11">
    <source>
        <dbReference type="Proteomes" id="UP000290191"/>
    </source>
</evidence>
<keyword evidence="8" id="KW-0175">Coiled coil</keyword>
<feature type="signal peptide" evidence="9">
    <location>
        <begin position="1"/>
        <end position="16"/>
    </location>
</feature>
<dbReference type="Pfam" id="PF02321">
    <property type="entry name" value="OEP"/>
    <property type="match status" value="2"/>
</dbReference>
<evidence type="ECO:0000256" key="6">
    <source>
        <dbReference type="ARBA" id="ARBA00023136"/>
    </source>
</evidence>
<evidence type="ECO:0000256" key="3">
    <source>
        <dbReference type="ARBA" id="ARBA00022448"/>
    </source>
</evidence>
<evidence type="ECO:0000256" key="7">
    <source>
        <dbReference type="ARBA" id="ARBA00023237"/>
    </source>
</evidence>
<dbReference type="GO" id="GO:0015288">
    <property type="term" value="F:porin activity"/>
    <property type="evidence" value="ECO:0007669"/>
    <property type="project" value="TreeGrafter"/>
</dbReference>
<proteinExistence type="inferred from homology"/>
<evidence type="ECO:0000256" key="5">
    <source>
        <dbReference type="ARBA" id="ARBA00022692"/>
    </source>
</evidence>